<dbReference type="EMBL" id="PITI01001523">
    <property type="protein sequence ID" value="TBU00819.1"/>
    <property type="molecule type" value="Genomic_DNA"/>
</dbReference>
<dbReference type="VEuPathDB" id="MicrosporidiaDB:CWI36_1523p0010"/>
<dbReference type="PROSITE" id="PS00383">
    <property type="entry name" value="TYR_PHOSPHATASE_1"/>
    <property type="match status" value="1"/>
</dbReference>
<evidence type="ECO:0000256" key="1">
    <source>
        <dbReference type="ARBA" id="ARBA00009649"/>
    </source>
</evidence>
<name>A0A4Q9L0G1_9MICR</name>
<accession>A0A4Q9L0G1</accession>
<dbReference type="PANTHER" id="PTHR19134:SF449">
    <property type="entry name" value="TYROSINE-PROTEIN PHOSPHATASE 1"/>
    <property type="match status" value="1"/>
</dbReference>
<evidence type="ECO:0000313" key="4">
    <source>
        <dbReference type="EMBL" id="TBU00819.1"/>
    </source>
</evidence>
<dbReference type="CDD" id="cd00047">
    <property type="entry name" value="PTPc"/>
    <property type="match status" value="1"/>
</dbReference>
<dbReference type="InterPro" id="IPR050348">
    <property type="entry name" value="Protein-Tyr_Phosphatase"/>
</dbReference>
<dbReference type="PROSITE" id="PS50056">
    <property type="entry name" value="TYR_PHOSPHATASE_2"/>
    <property type="match status" value="1"/>
</dbReference>
<dbReference type="InterPro" id="IPR000387">
    <property type="entry name" value="Tyr_Pase_dom"/>
</dbReference>
<feature type="domain" description="Tyrosine-protein phosphatase" evidence="2">
    <location>
        <begin position="53"/>
        <end position="265"/>
    </location>
</feature>
<dbReference type="PROSITE" id="PS50055">
    <property type="entry name" value="TYR_PHOSPHATASE_PTP"/>
    <property type="match status" value="1"/>
</dbReference>
<dbReference type="VEuPathDB" id="MicrosporidiaDB:CWI39_2111p0020"/>
<reference evidence="4 5" key="1">
    <citation type="submission" date="2017-12" db="EMBL/GenBank/DDBJ databases">
        <authorList>
            <person name="Pombert J.-F."/>
            <person name="Haag K.L."/>
            <person name="Ebert D."/>
        </authorList>
    </citation>
    <scope>NUCLEOTIDE SEQUENCE [LARGE SCALE GENOMIC DNA]</scope>
    <source>
        <strain evidence="4">BE-OM-2</strain>
    </source>
</reference>
<dbReference type="Pfam" id="PF00102">
    <property type="entry name" value="Y_phosphatase"/>
    <property type="match status" value="1"/>
</dbReference>
<feature type="domain" description="Tyrosine specific protein phosphatases" evidence="3">
    <location>
        <begin position="185"/>
        <end position="257"/>
    </location>
</feature>
<comment type="caution">
    <text evidence="4">The sequence shown here is derived from an EMBL/GenBank/DDBJ whole genome shotgun (WGS) entry which is preliminary data.</text>
</comment>
<protein>
    <submittedName>
        <fullName evidence="4">Protein-tyrosine phosphatase</fullName>
    </submittedName>
</protein>
<evidence type="ECO:0000259" key="2">
    <source>
        <dbReference type="PROSITE" id="PS50055"/>
    </source>
</evidence>
<dbReference type="InterPro" id="IPR016130">
    <property type="entry name" value="Tyr_Pase_AS"/>
</dbReference>
<dbReference type="GO" id="GO:0004725">
    <property type="term" value="F:protein tyrosine phosphatase activity"/>
    <property type="evidence" value="ECO:0007669"/>
    <property type="project" value="InterPro"/>
</dbReference>
<dbReference type="SMART" id="SM00404">
    <property type="entry name" value="PTPc_motif"/>
    <property type="match status" value="1"/>
</dbReference>
<dbReference type="InterPro" id="IPR003595">
    <property type="entry name" value="Tyr_Pase_cat"/>
</dbReference>
<keyword evidence="5" id="KW-1185">Reference proteome</keyword>
<dbReference type="InterPro" id="IPR029021">
    <property type="entry name" value="Prot-tyrosine_phosphatase-like"/>
</dbReference>
<dbReference type="AlphaFoldDB" id="A0A4Q9L0G1"/>
<dbReference type="InterPro" id="IPR000242">
    <property type="entry name" value="PTP_cat"/>
</dbReference>
<sequence>MTHIFKNNILNKYGLCSDEDREKIIIGIESKVYRNVVSRNFREVIRVTDKALENLSMKMTPYDICSVVTPYNDEIQEMFGIGTYINASYIPTDLTHYIACQFPKKEFIHLFIELITKSNTKLIISLIDCKEYDYLENFKCIDRDVIKDEYDNDLFFDETYKITEKYFLRRLRFFKWKDFDIPTKSDFLKFYNYFNDIRSEDTNIIIHCKAGAGRTGAFIFYDILKHEKNVDNFIFTRKFLYLRYKRPRMVYNDKQLQYIAGFFLK</sequence>
<evidence type="ECO:0000313" key="5">
    <source>
        <dbReference type="Proteomes" id="UP000291404"/>
    </source>
</evidence>
<dbReference type="SUPFAM" id="SSF52799">
    <property type="entry name" value="(Phosphotyrosine protein) phosphatases II"/>
    <property type="match status" value="1"/>
</dbReference>
<dbReference type="SMART" id="SM00194">
    <property type="entry name" value="PTPc"/>
    <property type="match status" value="1"/>
</dbReference>
<dbReference type="Proteomes" id="UP000291404">
    <property type="component" value="Unassembled WGS sequence"/>
</dbReference>
<gene>
    <name evidence="4" type="ORF">CWI36_1523p0010</name>
</gene>
<dbReference type="STRING" id="148818.A0A4Q9L0G1"/>
<organism evidence="4 5">
    <name type="scientific">Hamiltosporidium magnivora</name>
    <dbReference type="NCBI Taxonomy" id="148818"/>
    <lineage>
        <taxon>Eukaryota</taxon>
        <taxon>Fungi</taxon>
        <taxon>Fungi incertae sedis</taxon>
        <taxon>Microsporidia</taxon>
        <taxon>Dubosqiidae</taxon>
        <taxon>Hamiltosporidium</taxon>
    </lineage>
</organism>
<evidence type="ECO:0000259" key="3">
    <source>
        <dbReference type="PROSITE" id="PS50056"/>
    </source>
</evidence>
<dbReference type="Gene3D" id="3.90.190.10">
    <property type="entry name" value="Protein tyrosine phosphatase superfamily"/>
    <property type="match status" value="1"/>
</dbReference>
<comment type="similarity">
    <text evidence="1">Belongs to the protein-tyrosine phosphatase family. Non-receptor class subfamily.</text>
</comment>
<dbReference type="PRINTS" id="PR00700">
    <property type="entry name" value="PRTYPHPHTASE"/>
</dbReference>
<proteinExistence type="inferred from homology"/>
<dbReference type="PANTHER" id="PTHR19134">
    <property type="entry name" value="RECEPTOR-TYPE TYROSINE-PROTEIN PHOSPHATASE"/>
    <property type="match status" value="1"/>
</dbReference>